<protein>
    <submittedName>
        <fullName evidence="2">Glycerophosphodiester phosphodiesterase</fullName>
    </submittedName>
</protein>
<dbReference type="InterPro" id="IPR017946">
    <property type="entry name" value="PLC-like_Pdiesterase_TIM-brl"/>
</dbReference>
<evidence type="ECO:0000313" key="2">
    <source>
        <dbReference type="EMBL" id="WAX57055.1"/>
    </source>
</evidence>
<dbReference type="PANTHER" id="PTHR43805">
    <property type="entry name" value="GLYCEROPHOSPHORYL DIESTER PHOSPHODIESTERASE"/>
    <property type="match status" value="1"/>
</dbReference>
<dbReference type="InterPro" id="IPR030395">
    <property type="entry name" value="GP_PDE_dom"/>
</dbReference>
<accession>A0ABY7JWV6</accession>
<reference evidence="2" key="1">
    <citation type="submission" date="2022-05" db="EMBL/GenBank/DDBJ databases">
        <title>Jatrophihabitans sp. SB3-54 whole genome sequence.</title>
        <authorList>
            <person name="Suh M.K."/>
            <person name="Eom M.K."/>
            <person name="Kim J.S."/>
            <person name="Kim H.S."/>
            <person name="Do H.E."/>
            <person name="Shin Y.K."/>
            <person name="Lee J.-S."/>
        </authorList>
    </citation>
    <scope>NUCLEOTIDE SEQUENCE</scope>
    <source>
        <strain evidence="2">SB3-54</strain>
    </source>
</reference>
<dbReference type="EMBL" id="CP097463">
    <property type="protein sequence ID" value="WAX57055.1"/>
    <property type="molecule type" value="Genomic_DNA"/>
</dbReference>
<sequence length="247" mass="26945">MAFLDGPTPLAFAHRGFARDGDENSMAAFERAVALGYRYLETDVRVTADGVALAFHDASLDRTTDRSGRIRALPWSDVRSARIAGREPIPLLAELLSAWPHVQVNIDVKDDHSLGAAIDVIRQSRAIERVCVGAFADDRVAAIRAALGPSACTSLGPLEALRLRLPGRPRRAPAGQCAQVPFRIGRFDLVDARYLDIAHNLGLQVHVWTVNARADMERALDLGVDGIMTDRADVLREVLAARGAWPR</sequence>
<organism evidence="2 3">
    <name type="scientific">Jatrophihabitans cynanchi</name>
    <dbReference type="NCBI Taxonomy" id="2944128"/>
    <lineage>
        <taxon>Bacteria</taxon>
        <taxon>Bacillati</taxon>
        <taxon>Actinomycetota</taxon>
        <taxon>Actinomycetes</taxon>
        <taxon>Jatrophihabitantales</taxon>
        <taxon>Jatrophihabitantaceae</taxon>
        <taxon>Jatrophihabitans</taxon>
    </lineage>
</organism>
<evidence type="ECO:0000313" key="3">
    <source>
        <dbReference type="Proteomes" id="UP001164693"/>
    </source>
</evidence>
<dbReference type="Proteomes" id="UP001164693">
    <property type="component" value="Chromosome"/>
</dbReference>
<dbReference type="SUPFAM" id="SSF51695">
    <property type="entry name" value="PLC-like phosphodiesterases"/>
    <property type="match status" value="1"/>
</dbReference>
<dbReference type="PANTHER" id="PTHR43805:SF1">
    <property type="entry name" value="GP-PDE DOMAIN-CONTAINING PROTEIN"/>
    <property type="match status" value="1"/>
</dbReference>
<dbReference type="Gene3D" id="3.20.20.190">
    <property type="entry name" value="Phosphatidylinositol (PI) phosphodiesterase"/>
    <property type="match status" value="1"/>
</dbReference>
<proteinExistence type="predicted"/>
<evidence type="ECO:0000259" key="1">
    <source>
        <dbReference type="PROSITE" id="PS51704"/>
    </source>
</evidence>
<name>A0ABY7JWV6_9ACTN</name>
<gene>
    <name evidence="2" type="ORF">M6B22_21430</name>
</gene>
<dbReference type="Pfam" id="PF03009">
    <property type="entry name" value="GDPD"/>
    <property type="match status" value="1"/>
</dbReference>
<feature type="domain" description="GP-PDE" evidence="1">
    <location>
        <begin position="9"/>
        <end position="239"/>
    </location>
</feature>
<keyword evidence="3" id="KW-1185">Reference proteome</keyword>
<dbReference type="PROSITE" id="PS51704">
    <property type="entry name" value="GP_PDE"/>
    <property type="match status" value="1"/>
</dbReference>
<dbReference type="RefSeq" id="WP_269443590.1">
    <property type="nucleotide sequence ID" value="NZ_CP097463.1"/>
</dbReference>